<dbReference type="KEGG" id="psin:CAK95_12910"/>
<dbReference type="PANTHER" id="PTHR43877:SF1">
    <property type="entry name" value="ACETYLTRANSFERASE"/>
    <property type="match status" value="1"/>
</dbReference>
<keyword evidence="4" id="KW-1185">Reference proteome</keyword>
<keyword evidence="1 3" id="KW-0808">Transferase</keyword>
<dbReference type="Proteomes" id="UP000194137">
    <property type="component" value="Chromosome"/>
</dbReference>
<dbReference type="EMBL" id="CP021112">
    <property type="protein sequence ID" value="ARQ02936.1"/>
    <property type="molecule type" value="Genomic_DNA"/>
</dbReference>
<dbReference type="GO" id="GO:0016747">
    <property type="term" value="F:acyltransferase activity, transferring groups other than amino-acyl groups"/>
    <property type="evidence" value="ECO:0007669"/>
    <property type="project" value="InterPro"/>
</dbReference>
<dbReference type="RefSeq" id="WP_086091387.1">
    <property type="nucleotide sequence ID" value="NZ_CP021112.1"/>
</dbReference>
<dbReference type="CDD" id="cd04301">
    <property type="entry name" value="NAT_SF"/>
    <property type="match status" value="1"/>
</dbReference>
<dbReference type="Pfam" id="PF13508">
    <property type="entry name" value="Acetyltransf_7"/>
    <property type="match status" value="1"/>
</dbReference>
<keyword evidence="2" id="KW-0012">Acyltransferase</keyword>
<gene>
    <name evidence="3" type="ORF">CAK95_12910</name>
</gene>
<dbReference type="SUPFAM" id="SSF55729">
    <property type="entry name" value="Acyl-CoA N-acyltransferases (Nat)"/>
    <property type="match status" value="1"/>
</dbReference>
<accession>A0A1W6ZZZ8</accession>
<dbReference type="Gene3D" id="3.40.630.30">
    <property type="match status" value="1"/>
</dbReference>
<dbReference type="PROSITE" id="PS51186">
    <property type="entry name" value="GNAT"/>
    <property type="match status" value="1"/>
</dbReference>
<proteinExistence type="predicted"/>
<evidence type="ECO:0000256" key="1">
    <source>
        <dbReference type="ARBA" id="ARBA00022679"/>
    </source>
</evidence>
<organism evidence="3 4">
    <name type="scientific">Pseudorhodoplanes sinuspersici</name>
    <dbReference type="NCBI Taxonomy" id="1235591"/>
    <lineage>
        <taxon>Bacteria</taxon>
        <taxon>Pseudomonadati</taxon>
        <taxon>Pseudomonadota</taxon>
        <taxon>Alphaproteobacteria</taxon>
        <taxon>Hyphomicrobiales</taxon>
        <taxon>Pseudorhodoplanes</taxon>
    </lineage>
</organism>
<evidence type="ECO:0000256" key="2">
    <source>
        <dbReference type="ARBA" id="ARBA00023315"/>
    </source>
</evidence>
<reference evidence="3 4" key="1">
    <citation type="submission" date="2017-05" db="EMBL/GenBank/DDBJ databases">
        <title>Full genome sequence of Pseudorhodoplanes sinuspersici.</title>
        <authorList>
            <person name="Dastgheib S.M.M."/>
            <person name="Shavandi M."/>
            <person name="Tirandaz H."/>
        </authorList>
    </citation>
    <scope>NUCLEOTIDE SEQUENCE [LARGE SCALE GENOMIC DNA]</scope>
    <source>
        <strain evidence="3 4">RIPI110</strain>
    </source>
</reference>
<dbReference type="AlphaFoldDB" id="A0A1W6ZZZ8"/>
<evidence type="ECO:0000313" key="4">
    <source>
        <dbReference type="Proteomes" id="UP000194137"/>
    </source>
</evidence>
<dbReference type="STRING" id="1235591.CAK95_12910"/>
<protein>
    <submittedName>
        <fullName evidence="3">GNAT family N-acetyltransferase</fullName>
    </submittedName>
</protein>
<evidence type="ECO:0000313" key="3">
    <source>
        <dbReference type="EMBL" id="ARQ02936.1"/>
    </source>
</evidence>
<dbReference type="OrthoDB" id="9815099at2"/>
<sequence>MTAIRQEKLSDFDAREALLDRAYGPSRFTKTSQRLREDRLAAAGLSFVATDKGQIIGSVRLWDVCAGPGKAALLLGPLAVAPEHRSKGLGGRLMKHAIAAARMRGHGAILLVGDAPYYQRFGFSTQKTGSLWMPGAYEQHRLLGIELQAGALDGARGLIGATGRLAPKPDLHELVAAAQRAVKSPTSRAA</sequence>
<dbReference type="InterPro" id="IPR000182">
    <property type="entry name" value="GNAT_dom"/>
</dbReference>
<dbReference type="PANTHER" id="PTHR43877">
    <property type="entry name" value="AMINOALKYLPHOSPHONATE N-ACETYLTRANSFERASE-RELATED-RELATED"/>
    <property type="match status" value="1"/>
</dbReference>
<dbReference type="InterPro" id="IPR050832">
    <property type="entry name" value="Bact_Acetyltransf"/>
</dbReference>
<dbReference type="InterPro" id="IPR016181">
    <property type="entry name" value="Acyl_CoA_acyltransferase"/>
</dbReference>
<name>A0A1W6ZZZ8_9HYPH</name>